<sequence>MPSSPPQSLYLLLTASAHSTNHNIISTIHKHHSSITITDCPITKYDLINHTPKSTTISPPDSDSIIIPPTVPNQPPIHQLIPNLSTSKVKKNRKKKKKKKKKPKSKKRKSLEKK</sequence>
<reference evidence="2 3" key="1">
    <citation type="journal article" date="2018" name="Nat. Ecol. Evol.">
        <title>Pezizomycetes genomes reveal the molecular basis of ectomycorrhizal truffle lifestyle.</title>
        <authorList>
            <person name="Murat C."/>
            <person name="Payen T."/>
            <person name="Noel B."/>
            <person name="Kuo A."/>
            <person name="Morin E."/>
            <person name="Chen J."/>
            <person name="Kohler A."/>
            <person name="Krizsan K."/>
            <person name="Balestrini R."/>
            <person name="Da Silva C."/>
            <person name="Montanini B."/>
            <person name="Hainaut M."/>
            <person name="Levati E."/>
            <person name="Barry K.W."/>
            <person name="Belfiori B."/>
            <person name="Cichocki N."/>
            <person name="Clum A."/>
            <person name="Dockter R.B."/>
            <person name="Fauchery L."/>
            <person name="Guy J."/>
            <person name="Iotti M."/>
            <person name="Le Tacon F."/>
            <person name="Lindquist E.A."/>
            <person name="Lipzen A."/>
            <person name="Malagnac F."/>
            <person name="Mello A."/>
            <person name="Molinier V."/>
            <person name="Miyauchi S."/>
            <person name="Poulain J."/>
            <person name="Riccioni C."/>
            <person name="Rubini A."/>
            <person name="Sitrit Y."/>
            <person name="Splivallo R."/>
            <person name="Traeger S."/>
            <person name="Wang M."/>
            <person name="Zifcakova L."/>
            <person name="Wipf D."/>
            <person name="Zambonelli A."/>
            <person name="Paolocci F."/>
            <person name="Nowrousian M."/>
            <person name="Ottonello S."/>
            <person name="Baldrian P."/>
            <person name="Spatafora J.W."/>
            <person name="Henrissat B."/>
            <person name="Nagy L.G."/>
            <person name="Aury J.M."/>
            <person name="Wincker P."/>
            <person name="Grigoriev I.V."/>
            <person name="Bonfante P."/>
            <person name="Martin F.M."/>
        </authorList>
    </citation>
    <scope>NUCLEOTIDE SEQUENCE [LARGE SCALE GENOMIC DNA]</scope>
    <source>
        <strain evidence="2 3">120613-1</strain>
    </source>
</reference>
<organism evidence="2 3">
    <name type="scientific">Choiromyces venosus 120613-1</name>
    <dbReference type="NCBI Taxonomy" id="1336337"/>
    <lineage>
        <taxon>Eukaryota</taxon>
        <taxon>Fungi</taxon>
        <taxon>Dikarya</taxon>
        <taxon>Ascomycota</taxon>
        <taxon>Pezizomycotina</taxon>
        <taxon>Pezizomycetes</taxon>
        <taxon>Pezizales</taxon>
        <taxon>Tuberaceae</taxon>
        <taxon>Choiromyces</taxon>
    </lineage>
</organism>
<dbReference type="EMBL" id="ML120383">
    <property type="protein sequence ID" value="RPB00067.1"/>
    <property type="molecule type" value="Genomic_DNA"/>
</dbReference>
<keyword evidence="3" id="KW-1185">Reference proteome</keyword>
<dbReference type="Proteomes" id="UP000276215">
    <property type="component" value="Unassembled WGS sequence"/>
</dbReference>
<evidence type="ECO:0000256" key="1">
    <source>
        <dbReference type="SAM" id="MobiDB-lite"/>
    </source>
</evidence>
<feature type="region of interest" description="Disordered" evidence="1">
    <location>
        <begin position="53"/>
        <end position="114"/>
    </location>
</feature>
<accession>A0A3N4JPG0</accession>
<gene>
    <name evidence="2" type="ORF">L873DRAFT_1789274</name>
</gene>
<evidence type="ECO:0000313" key="3">
    <source>
        <dbReference type="Proteomes" id="UP000276215"/>
    </source>
</evidence>
<feature type="compositionally biased region" description="Basic residues" evidence="1">
    <location>
        <begin position="88"/>
        <end position="114"/>
    </location>
</feature>
<evidence type="ECO:0000313" key="2">
    <source>
        <dbReference type="EMBL" id="RPB00067.1"/>
    </source>
</evidence>
<feature type="compositionally biased region" description="Low complexity" evidence="1">
    <location>
        <begin position="53"/>
        <end position="68"/>
    </location>
</feature>
<dbReference type="AlphaFoldDB" id="A0A3N4JPG0"/>
<name>A0A3N4JPG0_9PEZI</name>
<protein>
    <submittedName>
        <fullName evidence="2">Uncharacterized protein</fullName>
    </submittedName>
</protein>
<proteinExistence type="predicted"/>